<organism evidence="1 2">
    <name type="scientific">Micromonospora sicca</name>
    <dbReference type="NCBI Taxonomy" id="2202420"/>
    <lineage>
        <taxon>Bacteria</taxon>
        <taxon>Bacillati</taxon>
        <taxon>Actinomycetota</taxon>
        <taxon>Actinomycetes</taxon>
        <taxon>Micromonosporales</taxon>
        <taxon>Micromonosporaceae</taxon>
        <taxon>Micromonospora</taxon>
    </lineage>
</organism>
<sequence>MELLGTARPGWEISSNEEEVIGTGLGSFKVAPMTSIDPGHHYTLDSSASGPEGARAPAVTFTTDDLPKIGAGQVLAPIGHKRSKVLSRDSFVNERCG</sequence>
<gene>
    <name evidence="1" type="ORF">U2F25_25650</name>
</gene>
<protein>
    <submittedName>
        <fullName evidence="1">Uncharacterized protein</fullName>
    </submittedName>
</protein>
<comment type="caution">
    <text evidence="1">The sequence shown here is derived from an EMBL/GenBank/DDBJ whole genome shotgun (WGS) entry which is preliminary data.</text>
</comment>
<reference evidence="1 2" key="1">
    <citation type="submission" date="2023-12" db="EMBL/GenBank/DDBJ databases">
        <title>Micromonospora sp. nov., isolated from Atacama Desert.</title>
        <authorList>
            <person name="Carro L."/>
            <person name="Golinska P."/>
            <person name="Klenk H.-P."/>
            <person name="Goodfellow M."/>
        </authorList>
    </citation>
    <scope>NUCLEOTIDE SEQUENCE [LARGE SCALE GENOMIC DNA]</scope>
    <source>
        <strain evidence="1 2">4G53</strain>
    </source>
</reference>
<name>A0ABU5JKC6_9ACTN</name>
<evidence type="ECO:0000313" key="1">
    <source>
        <dbReference type="EMBL" id="MDZ5492814.1"/>
    </source>
</evidence>
<proteinExistence type="predicted"/>
<dbReference type="Proteomes" id="UP001290101">
    <property type="component" value="Unassembled WGS sequence"/>
</dbReference>
<keyword evidence="2" id="KW-1185">Reference proteome</keyword>
<dbReference type="RefSeq" id="WP_322442510.1">
    <property type="nucleotide sequence ID" value="NZ_JAXOTQ010000036.1"/>
</dbReference>
<evidence type="ECO:0000313" key="2">
    <source>
        <dbReference type="Proteomes" id="UP001290101"/>
    </source>
</evidence>
<accession>A0ABU5JKC6</accession>
<dbReference type="EMBL" id="JAXOTQ010000036">
    <property type="protein sequence ID" value="MDZ5492814.1"/>
    <property type="molecule type" value="Genomic_DNA"/>
</dbReference>